<gene>
    <name evidence="2" type="ORF">Psi02_74050</name>
</gene>
<reference evidence="2" key="1">
    <citation type="submission" date="2021-01" db="EMBL/GenBank/DDBJ databases">
        <title>Whole genome shotgun sequence of Planotetraspora silvatica NBRC 100141.</title>
        <authorList>
            <person name="Komaki H."/>
            <person name="Tamura T."/>
        </authorList>
    </citation>
    <scope>NUCLEOTIDE SEQUENCE</scope>
    <source>
        <strain evidence="2">NBRC 100141</strain>
    </source>
</reference>
<dbReference type="PANTHER" id="PTHR47691:SF3">
    <property type="entry name" value="HTH-TYPE TRANSCRIPTIONAL REGULATOR RV0890C-RELATED"/>
    <property type="match status" value="1"/>
</dbReference>
<dbReference type="AlphaFoldDB" id="A0A8J3UUI1"/>
<dbReference type="Proteomes" id="UP000644610">
    <property type="component" value="Unassembled WGS sequence"/>
</dbReference>
<name>A0A8J3UUI1_9ACTN</name>
<dbReference type="InterPro" id="IPR058852">
    <property type="entry name" value="HTH_77"/>
</dbReference>
<dbReference type="InterPro" id="IPR000792">
    <property type="entry name" value="Tscrpt_reg_LuxR_C"/>
</dbReference>
<evidence type="ECO:0000259" key="1">
    <source>
        <dbReference type="PROSITE" id="PS50043"/>
    </source>
</evidence>
<proteinExistence type="predicted"/>
<dbReference type="SUPFAM" id="SSF46894">
    <property type="entry name" value="C-terminal effector domain of the bipartite response regulators"/>
    <property type="match status" value="1"/>
</dbReference>
<dbReference type="Pfam" id="PF00196">
    <property type="entry name" value="GerE"/>
    <property type="match status" value="1"/>
</dbReference>
<dbReference type="InterPro" id="IPR027417">
    <property type="entry name" value="P-loop_NTPase"/>
</dbReference>
<dbReference type="EMBL" id="BOOQ01000058">
    <property type="protein sequence ID" value="GII50981.1"/>
    <property type="molecule type" value="Genomic_DNA"/>
</dbReference>
<dbReference type="PANTHER" id="PTHR47691">
    <property type="entry name" value="REGULATOR-RELATED"/>
    <property type="match status" value="1"/>
</dbReference>
<dbReference type="Gene3D" id="3.40.50.300">
    <property type="entry name" value="P-loop containing nucleotide triphosphate hydrolases"/>
    <property type="match status" value="1"/>
</dbReference>
<dbReference type="SUPFAM" id="SSF52540">
    <property type="entry name" value="P-loop containing nucleoside triphosphate hydrolases"/>
    <property type="match status" value="1"/>
</dbReference>
<dbReference type="GO" id="GO:0003677">
    <property type="term" value="F:DNA binding"/>
    <property type="evidence" value="ECO:0007669"/>
    <property type="project" value="InterPro"/>
</dbReference>
<dbReference type="PROSITE" id="PS50043">
    <property type="entry name" value="HTH_LUXR_2"/>
    <property type="match status" value="1"/>
</dbReference>
<dbReference type="PRINTS" id="PR00364">
    <property type="entry name" value="DISEASERSIST"/>
</dbReference>
<keyword evidence="3" id="KW-1185">Reference proteome</keyword>
<dbReference type="SMART" id="SM00421">
    <property type="entry name" value="HTH_LUXR"/>
    <property type="match status" value="1"/>
</dbReference>
<sequence length="896" mass="94722">MSPESVSKREAEVLPLLGEHLSNAQIARRLHISVRTVENHVSSLLRKYGVGDRRALAAIAGRAPDAGPSPLGEIVGAPTWRTGFTGRAHERDAVLALLGPGRLVTLAGPGGVGKTRLAAVVAEAAAESLPLSGVFVDLVPVRDGQVAEAVAWALGVRESPGQSLEESVACALGRDRRLMVLDNCEHLLDAVAGVADRVLRDCPGTTILVTSRERLGVPGEQVVPISPLPLASDAEALFVDRATAVDPGFTADPAIIAEICARLDGMPLAIELAAARSASLGANGLLAALDDTLRLLAGSRHPDERHRSLSAVIGWSHDLLGVDERALFPRLAVFAGAFDLEAACRVAPSAPRGAVADLLGRLVDKSLVVRGREAGTWRLLETVRAYALDRLAASGDLDEVHELHLRWAADTAHVLAEHLGGQWRDRFDAVCDDLRAALRNAPPGLGAVPHRLARSLGRLAYARRLVSESLEHFKEAARRAPTASAAAADLRTAAQVVYAVGLARGAFDLLMESAEHAEAEGDDDARVIALAHAVVTACRFTSGFPDPIPRPRLRELLDQADAIGGSGDPVVAAHLAAAAAWCPRSCQTSPDPSLAGAAVAAARITGDPVLISAALDTRGMLAIRAGRFRQAYRVARERMELTGLMDRRRPDSAAEILDSFHNAWLCAFATGDLLAALSTAEQITHDDLLGAHPYRSAAKLIPPLVLLGRFDEALERAQPMWHAWRRSGMPIAAWLFPAASGIALAHGLRGDHAAYRLWRARAERTLGTGTPAPTADSMVFAAFVDARVAVDTGSVEDAAALVSRAFADSPTGWPAAYARAAGAELAVLAGLPDTDRHLAAAAEAAGENDWAAACLARARGRLGDAAAFQESLRGWHRIDARFERDHTSRLLTTLPA</sequence>
<dbReference type="CDD" id="cd06170">
    <property type="entry name" value="LuxR_C_like"/>
    <property type="match status" value="1"/>
</dbReference>
<comment type="caution">
    <text evidence="2">The sequence shown here is derived from an EMBL/GenBank/DDBJ whole genome shotgun (WGS) entry which is preliminary data.</text>
</comment>
<dbReference type="Gene3D" id="1.10.10.10">
    <property type="entry name" value="Winged helix-like DNA-binding domain superfamily/Winged helix DNA-binding domain"/>
    <property type="match status" value="1"/>
</dbReference>
<accession>A0A8J3UUI1</accession>
<protein>
    <recommendedName>
        <fullName evidence="1">HTH luxR-type domain-containing protein</fullName>
    </recommendedName>
</protein>
<dbReference type="PRINTS" id="PR00038">
    <property type="entry name" value="HTHLUXR"/>
</dbReference>
<evidence type="ECO:0000313" key="3">
    <source>
        <dbReference type="Proteomes" id="UP000644610"/>
    </source>
</evidence>
<dbReference type="InterPro" id="IPR036388">
    <property type="entry name" value="WH-like_DNA-bd_sf"/>
</dbReference>
<dbReference type="GO" id="GO:0006355">
    <property type="term" value="P:regulation of DNA-templated transcription"/>
    <property type="evidence" value="ECO:0007669"/>
    <property type="project" value="InterPro"/>
</dbReference>
<feature type="domain" description="HTH luxR-type" evidence="1">
    <location>
        <begin position="1"/>
        <end position="64"/>
    </location>
</feature>
<dbReference type="RefSeq" id="WP_203980440.1">
    <property type="nucleotide sequence ID" value="NZ_BAAAKY010000041.1"/>
</dbReference>
<organism evidence="2 3">
    <name type="scientific">Planotetraspora silvatica</name>
    <dbReference type="NCBI Taxonomy" id="234614"/>
    <lineage>
        <taxon>Bacteria</taxon>
        <taxon>Bacillati</taxon>
        <taxon>Actinomycetota</taxon>
        <taxon>Actinomycetes</taxon>
        <taxon>Streptosporangiales</taxon>
        <taxon>Streptosporangiaceae</taxon>
        <taxon>Planotetraspora</taxon>
    </lineage>
</organism>
<dbReference type="Pfam" id="PF25872">
    <property type="entry name" value="HTH_77"/>
    <property type="match status" value="1"/>
</dbReference>
<dbReference type="InterPro" id="IPR016032">
    <property type="entry name" value="Sig_transdc_resp-reg_C-effctor"/>
</dbReference>
<evidence type="ECO:0000313" key="2">
    <source>
        <dbReference type="EMBL" id="GII50981.1"/>
    </source>
</evidence>